<dbReference type="PANTHER" id="PTHR30632">
    <property type="entry name" value="MOLYBDATE-BINDING PERIPLASMIC PROTEIN"/>
    <property type="match status" value="1"/>
</dbReference>
<dbReference type="RefSeq" id="WP_378776465.1">
    <property type="nucleotide sequence ID" value="NZ_JBHTMX010000176.1"/>
</dbReference>
<dbReference type="PIRSF" id="PIRSF004846">
    <property type="entry name" value="ModA"/>
    <property type="match status" value="1"/>
</dbReference>
<dbReference type="Pfam" id="PF13531">
    <property type="entry name" value="SBP_bac_11"/>
    <property type="match status" value="1"/>
</dbReference>
<dbReference type="Proteomes" id="UP001597171">
    <property type="component" value="Unassembled WGS sequence"/>
</dbReference>
<evidence type="ECO:0000313" key="6">
    <source>
        <dbReference type="Proteomes" id="UP001597171"/>
    </source>
</evidence>
<dbReference type="PROSITE" id="PS51318">
    <property type="entry name" value="TAT"/>
    <property type="match status" value="1"/>
</dbReference>
<dbReference type="Gene3D" id="3.40.190.10">
    <property type="entry name" value="Periplasmic binding protein-like II"/>
    <property type="match status" value="2"/>
</dbReference>
<dbReference type="PANTHER" id="PTHR30632:SF17">
    <property type="entry name" value="MOLYBDATE-BINDING PROTEIN MODA"/>
    <property type="match status" value="1"/>
</dbReference>
<keyword evidence="3 4" id="KW-0732">Signal</keyword>
<feature type="signal peptide" evidence="4">
    <location>
        <begin position="1"/>
        <end position="26"/>
    </location>
</feature>
<evidence type="ECO:0000256" key="4">
    <source>
        <dbReference type="SAM" id="SignalP"/>
    </source>
</evidence>
<dbReference type="InterPro" id="IPR050682">
    <property type="entry name" value="ModA/WtpA"/>
</dbReference>
<gene>
    <name evidence="5" type="primary">modA</name>
    <name evidence="5" type="ORF">ACFQ4O_14240</name>
</gene>
<dbReference type="InterPro" id="IPR006311">
    <property type="entry name" value="TAT_signal"/>
</dbReference>
<evidence type="ECO:0000256" key="2">
    <source>
        <dbReference type="ARBA" id="ARBA00022723"/>
    </source>
</evidence>
<comment type="caution">
    <text evidence="5">The sequence shown here is derived from an EMBL/GenBank/DDBJ whole genome shotgun (WGS) entry which is preliminary data.</text>
</comment>
<proteinExistence type="inferred from homology"/>
<evidence type="ECO:0000313" key="5">
    <source>
        <dbReference type="EMBL" id="MFD1333160.1"/>
    </source>
</evidence>
<dbReference type="NCBIfam" id="NF007958">
    <property type="entry name" value="PRK10677.1"/>
    <property type="match status" value="1"/>
</dbReference>
<dbReference type="CDD" id="cd13536">
    <property type="entry name" value="PBP2_EcModA"/>
    <property type="match status" value="1"/>
</dbReference>
<evidence type="ECO:0000256" key="3">
    <source>
        <dbReference type="ARBA" id="ARBA00022729"/>
    </source>
</evidence>
<dbReference type="SUPFAM" id="SSF53850">
    <property type="entry name" value="Periplasmic binding protein-like II"/>
    <property type="match status" value="1"/>
</dbReference>
<sequence>MLTRRSLLAPLALALALLPLPFSAPRADDAKAPVTVFAAASLKNALDSIAGAWTKETGVEVKVSYAASSALAKQIEQGAPADLFVSADLAWMDYVAGKDLIVPATRETLLGNRLVLVAGSDWSKGEVELKPGVDLAGLLGDGRLAMGETASVPAGKYGKAALEKLGVWAGVEAKVAGAESVRAALTLVSRGEAPLGIVYKTDAAADPKVKIVGTFPEDSHPPIVYPVAQLKDSKSPNAAAFLKRLTSAPARADFEAAGFAVLPKPSGS</sequence>
<name>A0ABW3ZB02_9HYPH</name>
<dbReference type="EMBL" id="JBHTMX010000176">
    <property type="protein sequence ID" value="MFD1333160.1"/>
    <property type="molecule type" value="Genomic_DNA"/>
</dbReference>
<keyword evidence="6" id="KW-1185">Reference proteome</keyword>
<dbReference type="InterPro" id="IPR005950">
    <property type="entry name" value="ModA"/>
</dbReference>
<accession>A0ABW3ZB02</accession>
<feature type="chain" id="PRO_5045968743" evidence="4">
    <location>
        <begin position="27"/>
        <end position="268"/>
    </location>
</feature>
<reference evidence="6" key="1">
    <citation type="journal article" date="2019" name="Int. J. Syst. Evol. Microbiol.">
        <title>The Global Catalogue of Microorganisms (GCM) 10K type strain sequencing project: providing services to taxonomists for standard genome sequencing and annotation.</title>
        <authorList>
            <consortium name="The Broad Institute Genomics Platform"/>
            <consortium name="The Broad Institute Genome Sequencing Center for Infectious Disease"/>
            <person name="Wu L."/>
            <person name="Ma J."/>
        </authorList>
    </citation>
    <scope>NUCLEOTIDE SEQUENCE [LARGE SCALE GENOMIC DNA]</scope>
    <source>
        <strain evidence="6">CCUG 61696</strain>
    </source>
</reference>
<organism evidence="5 6">
    <name type="scientific">Methylopila musalis</name>
    <dbReference type="NCBI Taxonomy" id="1134781"/>
    <lineage>
        <taxon>Bacteria</taxon>
        <taxon>Pseudomonadati</taxon>
        <taxon>Pseudomonadota</taxon>
        <taxon>Alphaproteobacteria</taxon>
        <taxon>Hyphomicrobiales</taxon>
        <taxon>Methylopilaceae</taxon>
        <taxon>Methylopila</taxon>
    </lineage>
</organism>
<protein>
    <submittedName>
        <fullName evidence="5">Molybdate ABC transporter substrate-binding protein</fullName>
    </submittedName>
</protein>
<keyword evidence="2" id="KW-0479">Metal-binding</keyword>
<evidence type="ECO:0000256" key="1">
    <source>
        <dbReference type="ARBA" id="ARBA00009175"/>
    </source>
</evidence>
<dbReference type="NCBIfam" id="TIGR01256">
    <property type="entry name" value="modA"/>
    <property type="match status" value="1"/>
</dbReference>
<comment type="similarity">
    <text evidence="1">Belongs to the bacterial solute-binding protein ModA family.</text>
</comment>